<comment type="similarity">
    <text evidence="1">Belongs to the MYG1 family.</text>
</comment>
<name>G0QLZ6_ICHMU</name>
<dbReference type="AlphaFoldDB" id="G0QLZ6"/>
<dbReference type="EMBL" id="GL983338">
    <property type="protein sequence ID" value="EGR33761.1"/>
    <property type="molecule type" value="Genomic_DNA"/>
</dbReference>
<proteinExistence type="inferred from homology"/>
<dbReference type="GO" id="GO:0005737">
    <property type="term" value="C:cytoplasm"/>
    <property type="evidence" value="ECO:0007669"/>
    <property type="project" value="TreeGrafter"/>
</dbReference>
<dbReference type="Proteomes" id="UP000008983">
    <property type="component" value="Unassembled WGS sequence"/>
</dbReference>
<dbReference type="eggNOG" id="KOG2948">
    <property type="taxonomic scope" value="Eukaryota"/>
</dbReference>
<dbReference type="FunCoup" id="G0QLZ6">
    <property type="interactions" value="583"/>
</dbReference>
<dbReference type="PANTHER" id="PTHR11215:SF1">
    <property type="entry name" value="MYG1 EXONUCLEASE"/>
    <property type="match status" value="1"/>
</dbReference>
<dbReference type="RefSeq" id="XP_004038985.1">
    <property type="nucleotide sequence ID" value="XM_004038937.1"/>
</dbReference>
<gene>
    <name evidence="2" type="ORF">IMG5_039660</name>
</gene>
<dbReference type="InParanoid" id="G0QLZ6"/>
<dbReference type="GO" id="GO:0005634">
    <property type="term" value="C:nucleus"/>
    <property type="evidence" value="ECO:0007669"/>
    <property type="project" value="TreeGrafter"/>
</dbReference>
<evidence type="ECO:0000313" key="2">
    <source>
        <dbReference type="EMBL" id="EGR33761.1"/>
    </source>
</evidence>
<dbReference type="GeneID" id="14909947"/>
<keyword evidence="3" id="KW-1185">Reference proteome</keyword>
<reference evidence="2 3" key="1">
    <citation type="submission" date="2011-07" db="EMBL/GenBank/DDBJ databases">
        <authorList>
            <person name="Coyne R."/>
            <person name="Brami D."/>
            <person name="Johnson J."/>
            <person name="Hostetler J."/>
            <person name="Hannick L."/>
            <person name="Clark T."/>
            <person name="Cassidy-Hanley D."/>
            <person name="Inman J."/>
        </authorList>
    </citation>
    <scope>NUCLEOTIDE SEQUENCE [LARGE SCALE GENOMIC DNA]</scope>
    <source>
        <strain evidence="2 3">G5</strain>
    </source>
</reference>
<sequence length="342" mass="39821">MQTKKVATHSGCFHCDEVLACTMLTRYTNEFKNCSITRTRDQKIIDEHDIVVDVGGLYDPSKHRYDHHQNSFTDTFSEEFQIRLSSAGLIYKHFGMEIVKNICDKILEQNKQYLQTEIQLNETILQEIYYRIYKGFIMSVDAIDNGIDQYPKDIKPLYYNKTSLWSRISRLQPHWTEKYIEDDIQRFNKAMDMADEELFSQVKVLLLSTIPARECVKQAINGRFNIHQSGQIIAFETPLPWKDHLEDFENEMDIKGVIKFVLFPESEEKKAWRVQGVPVNQGSFDLRIGLKKEWRGIKDMDILKNVTGIQDIVFVHNSGFIGGAKSFQSTLKMALESIENIQ</sequence>
<organism evidence="2 3">
    <name type="scientific">Ichthyophthirius multifiliis</name>
    <name type="common">White spot disease agent</name>
    <name type="synonym">Ich</name>
    <dbReference type="NCBI Taxonomy" id="5932"/>
    <lineage>
        <taxon>Eukaryota</taxon>
        <taxon>Sar</taxon>
        <taxon>Alveolata</taxon>
        <taxon>Ciliophora</taxon>
        <taxon>Intramacronucleata</taxon>
        <taxon>Oligohymenophorea</taxon>
        <taxon>Hymenostomatida</taxon>
        <taxon>Ophryoglenina</taxon>
        <taxon>Ichthyophthirius</taxon>
    </lineage>
</organism>
<evidence type="ECO:0000256" key="1">
    <source>
        <dbReference type="ARBA" id="ARBA00010105"/>
    </source>
</evidence>
<dbReference type="PANTHER" id="PTHR11215">
    <property type="entry name" value="METAL DEPENDENT HYDROLASE - RELATED"/>
    <property type="match status" value="1"/>
</dbReference>
<dbReference type="InterPro" id="IPR003226">
    <property type="entry name" value="MYG1_exonuclease"/>
</dbReference>
<dbReference type="Pfam" id="PF03690">
    <property type="entry name" value="MYG1_exonuc"/>
    <property type="match status" value="1"/>
</dbReference>
<dbReference type="OMA" id="FHCDEVV"/>
<protein>
    <submittedName>
        <fullName evidence="2">Uncharacterized protein</fullName>
    </submittedName>
</protein>
<dbReference type="OrthoDB" id="10265310at2759"/>
<evidence type="ECO:0000313" key="3">
    <source>
        <dbReference type="Proteomes" id="UP000008983"/>
    </source>
</evidence>
<dbReference type="STRING" id="857967.G0QLZ6"/>
<accession>G0QLZ6</accession>